<dbReference type="Pfam" id="PF01814">
    <property type="entry name" value="Hemerythrin"/>
    <property type="match status" value="1"/>
</dbReference>
<keyword evidence="2" id="KW-0479">Metal-binding</keyword>
<evidence type="ECO:0000256" key="1">
    <source>
        <dbReference type="ARBA" id="ARBA00010587"/>
    </source>
</evidence>
<dbReference type="EMBL" id="JBHRXZ010000003">
    <property type="protein sequence ID" value="MFC3606709.1"/>
    <property type="molecule type" value="Genomic_DNA"/>
</dbReference>
<dbReference type="RefSeq" id="WP_386360970.1">
    <property type="nucleotide sequence ID" value="NZ_JBHRXZ010000003.1"/>
</dbReference>
<dbReference type="PANTHER" id="PTHR37164:SF1">
    <property type="entry name" value="BACTERIOHEMERYTHRIN"/>
    <property type="match status" value="1"/>
</dbReference>
<dbReference type="NCBIfam" id="TIGR02481">
    <property type="entry name" value="hemeryth_dom"/>
    <property type="match status" value="1"/>
</dbReference>
<comment type="similarity">
    <text evidence="1">Belongs to the hemerythrin family.</text>
</comment>
<dbReference type="CDD" id="cd12107">
    <property type="entry name" value="Hemerythrin"/>
    <property type="match status" value="1"/>
</dbReference>
<comment type="caution">
    <text evidence="5">The sequence shown here is derived from an EMBL/GenBank/DDBJ whole genome shotgun (WGS) entry which is preliminary data.</text>
</comment>
<accession>A0ABV7T1M8</accession>
<sequence>MGIRIEWSDEYETGIDIIDEQHKRLFDYFNEIDACIASGEADKVAQVARGLIDYAVSHNAFEETLMEQAAYPMLEAHRKIHATFAERAEGYLDKLNSGSDPMKLAREIRVDIGLWLINHIKREDQHYAPVVKKSLDQGFVSRMLGKIFG</sequence>
<dbReference type="PANTHER" id="PTHR37164">
    <property type="entry name" value="BACTERIOHEMERYTHRIN"/>
    <property type="match status" value="1"/>
</dbReference>
<dbReference type="InterPro" id="IPR050669">
    <property type="entry name" value="Hemerythrin"/>
</dbReference>
<name>A0ABV7T1M8_9GAMM</name>
<keyword evidence="6" id="KW-1185">Reference proteome</keyword>
<dbReference type="SUPFAM" id="SSF47188">
    <property type="entry name" value="Hemerythrin-like"/>
    <property type="match status" value="1"/>
</dbReference>
<dbReference type="Gene3D" id="1.20.120.50">
    <property type="entry name" value="Hemerythrin-like"/>
    <property type="match status" value="1"/>
</dbReference>
<protein>
    <submittedName>
        <fullName evidence="5">Bacteriohemerythrin</fullName>
    </submittedName>
</protein>
<evidence type="ECO:0000259" key="4">
    <source>
        <dbReference type="Pfam" id="PF01814"/>
    </source>
</evidence>
<feature type="domain" description="Hemerythrin-like" evidence="4">
    <location>
        <begin position="13"/>
        <end position="130"/>
    </location>
</feature>
<evidence type="ECO:0000313" key="6">
    <source>
        <dbReference type="Proteomes" id="UP001595630"/>
    </source>
</evidence>
<dbReference type="NCBIfam" id="NF033749">
    <property type="entry name" value="bact_hemeryth"/>
    <property type="match status" value="1"/>
</dbReference>
<reference evidence="6" key="1">
    <citation type="journal article" date="2019" name="Int. J. Syst. Evol. Microbiol.">
        <title>The Global Catalogue of Microorganisms (GCM) 10K type strain sequencing project: providing services to taxonomists for standard genome sequencing and annotation.</title>
        <authorList>
            <consortium name="The Broad Institute Genomics Platform"/>
            <consortium name="The Broad Institute Genome Sequencing Center for Infectious Disease"/>
            <person name="Wu L."/>
            <person name="Ma J."/>
        </authorList>
    </citation>
    <scope>NUCLEOTIDE SEQUENCE [LARGE SCALE GENOMIC DNA]</scope>
    <source>
        <strain evidence="6">KCTC 42447</strain>
    </source>
</reference>
<proteinExistence type="inferred from homology"/>
<organism evidence="5 6">
    <name type="scientific">Stutzerimonas tarimensis</name>
    <dbReference type="NCBI Taxonomy" id="1507735"/>
    <lineage>
        <taxon>Bacteria</taxon>
        <taxon>Pseudomonadati</taxon>
        <taxon>Pseudomonadota</taxon>
        <taxon>Gammaproteobacteria</taxon>
        <taxon>Pseudomonadales</taxon>
        <taxon>Pseudomonadaceae</taxon>
        <taxon>Stutzerimonas</taxon>
    </lineage>
</organism>
<evidence type="ECO:0000313" key="5">
    <source>
        <dbReference type="EMBL" id="MFC3606709.1"/>
    </source>
</evidence>
<dbReference type="InterPro" id="IPR012312">
    <property type="entry name" value="Hemerythrin-like"/>
</dbReference>
<evidence type="ECO:0000256" key="2">
    <source>
        <dbReference type="ARBA" id="ARBA00022723"/>
    </source>
</evidence>
<gene>
    <name evidence="5" type="ORF">ACFOMF_02765</name>
</gene>
<dbReference type="InterPro" id="IPR012827">
    <property type="entry name" value="Hemerythrin_metal-bd"/>
</dbReference>
<dbReference type="Proteomes" id="UP001595630">
    <property type="component" value="Unassembled WGS sequence"/>
</dbReference>
<evidence type="ECO:0000256" key="3">
    <source>
        <dbReference type="ARBA" id="ARBA00023004"/>
    </source>
</evidence>
<keyword evidence="3" id="KW-0408">Iron</keyword>
<dbReference type="NCBIfam" id="NF002007">
    <property type="entry name" value="PRK00808.1"/>
    <property type="match status" value="1"/>
</dbReference>
<dbReference type="InterPro" id="IPR035938">
    <property type="entry name" value="Hemerythrin-like_sf"/>
</dbReference>